<dbReference type="EMBL" id="BJTG01000001">
    <property type="protein sequence ID" value="GEJ55550.1"/>
    <property type="molecule type" value="Genomic_DNA"/>
</dbReference>
<feature type="transmembrane region" description="Helical" evidence="1">
    <location>
        <begin position="87"/>
        <end position="116"/>
    </location>
</feature>
<sequence>MDPAPADRPPPLAARLVAGGAIAGLALLAVAVVLPGRGWPYNHDALSAFERTEWFRRAFLAGDLFPTWSPFCFNGHGTPGPFFYHRLFYTVSGALAAAGLSSLRAVTVAVVLFLAVGGLGMERLGRALGWPLAVRLAAAALLILAPYTYTDWLVRAALAELAAGMLVPWLFVHALRVMRGERAGVALGTVWALLFYAHVVLWLYATIFVALAFAWALVAQRAARRRAPWRSPVGSSLLWTALVLAATAGVYAVAIRRLGPAFDLDRLRVYQPAELFQIPKRYLSVFNFRWGEQWQGLSVEIGRAPLLGLLALAPFAAGARGRLSRPALLLLGGGALVCFALQLELAAPFYRRVPLVDVIQFPWRLLAFMAPAAVALFCELAAAVAHGPARGPRVVAGVVVAAAVGWQVLFAARAQHIRYGWHRAEEIARALDALDGPWAGGEFLARGVAPVPPRAPFVALDGCALRGSSPARDLAQPFHFTRLALEVDAGPGCTIHFSQFATPFVGVEGVPPEAVRRSPHGTLDVVLGPGRHRLAFARRGVLAALWATRDRGR</sequence>
<protein>
    <recommendedName>
        <fullName evidence="4">Membrane protein 6-pyruvoyl-tetrahydropterin synthase-related domain-containing protein</fullName>
    </recommendedName>
</protein>
<feature type="transmembrane region" description="Helical" evidence="1">
    <location>
        <begin position="237"/>
        <end position="258"/>
    </location>
</feature>
<keyword evidence="1" id="KW-1133">Transmembrane helix</keyword>
<dbReference type="Proteomes" id="UP000503640">
    <property type="component" value="Unassembled WGS sequence"/>
</dbReference>
<gene>
    <name evidence="2" type="ORF">AMYX_02910</name>
</gene>
<feature type="transmembrane region" description="Helical" evidence="1">
    <location>
        <begin position="394"/>
        <end position="412"/>
    </location>
</feature>
<dbReference type="AlphaFoldDB" id="A0A7I9VHD1"/>
<feature type="transmembrane region" description="Helical" evidence="1">
    <location>
        <begin position="12"/>
        <end position="34"/>
    </location>
</feature>
<proteinExistence type="predicted"/>
<evidence type="ECO:0000256" key="1">
    <source>
        <dbReference type="SAM" id="Phobius"/>
    </source>
</evidence>
<feature type="transmembrane region" description="Helical" evidence="1">
    <location>
        <begin position="184"/>
        <end position="217"/>
    </location>
</feature>
<reference evidence="3" key="1">
    <citation type="journal article" date="2020" name="Appl. Environ. Microbiol.">
        <title>Diazotrophic Anaeromyxobacter Isolates from Soils.</title>
        <authorList>
            <person name="Masuda Y."/>
            <person name="Yamanaka H."/>
            <person name="Xu Z.X."/>
            <person name="Shiratori Y."/>
            <person name="Aono T."/>
            <person name="Amachi S."/>
            <person name="Senoo K."/>
            <person name="Itoh H."/>
        </authorList>
    </citation>
    <scope>NUCLEOTIDE SEQUENCE [LARGE SCALE GENOMIC DNA]</scope>
    <source>
        <strain evidence="3">R267</strain>
    </source>
</reference>
<evidence type="ECO:0000313" key="2">
    <source>
        <dbReference type="EMBL" id="GEJ55550.1"/>
    </source>
</evidence>
<evidence type="ECO:0008006" key="4">
    <source>
        <dbReference type="Google" id="ProtNLM"/>
    </source>
</evidence>
<feature type="transmembrane region" description="Helical" evidence="1">
    <location>
        <begin position="328"/>
        <end position="349"/>
    </location>
</feature>
<feature type="transmembrane region" description="Helical" evidence="1">
    <location>
        <begin position="361"/>
        <end position="382"/>
    </location>
</feature>
<keyword evidence="1" id="KW-0812">Transmembrane</keyword>
<keyword evidence="1" id="KW-0472">Membrane</keyword>
<keyword evidence="3" id="KW-1185">Reference proteome</keyword>
<dbReference type="RefSeq" id="WP_176062343.1">
    <property type="nucleotide sequence ID" value="NZ_BJTG01000001.1"/>
</dbReference>
<organism evidence="2 3">
    <name type="scientific">Anaeromyxobacter diazotrophicus</name>
    <dbReference type="NCBI Taxonomy" id="2590199"/>
    <lineage>
        <taxon>Bacteria</taxon>
        <taxon>Pseudomonadati</taxon>
        <taxon>Myxococcota</taxon>
        <taxon>Myxococcia</taxon>
        <taxon>Myxococcales</taxon>
        <taxon>Cystobacterineae</taxon>
        <taxon>Anaeromyxobacteraceae</taxon>
        <taxon>Anaeromyxobacter</taxon>
    </lineage>
</organism>
<comment type="caution">
    <text evidence="2">The sequence shown here is derived from an EMBL/GenBank/DDBJ whole genome shotgun (WGS) entry which is preliminary data.</text>
</comment>
<feature type="transmembrane region" description="Helical" evidence="1">
    <location>
        <begin position="153"/>
        <end position="172"/>
    </location>
</feature>
<evidence type="ECO:0000313" key="3">
    <source>
        <dbReference type="Proteomes" id="UP000503640"/>
    </source>
</evidence>
<feature type="transmembrane region" description="Helical" evidence="1">
    <location>
        <begin position="128"/>
        <end position="147"/>
    </location>
</feature>
<name>A0A7I9VHD1_9BACT</name>
<accession>A0A7I9VHD1</accession>